<evidence type="ECO:0000313" key="2">
    <source>
        <dbReference type="Proteomes" id="UP000292003"/>
    </source>
</evidence>
<evidence type="ECO:0000313" key="1">
    <source>
        <dbReference type="EMBL" id="RZQ63381.1"/>
    </source>
</evidence>
<comment type="caution">
    <text evidence="1">The sequence shown here is derived from an EMBL/GenBank/DDBJ whole genome shotgun (WGS) entry which is preliminary data.</text>
</comment>
<dbReference type="EMBL" id="SFCC01000006">
    <property type="protein sequence ID" value="RZQ63381.1"/>
    <property type="molecule type" value="Genomic_DNA"/>
</dbReference>
<protein>
    <submittedName>
        <fullName evidence="1">Uncharacterized protein</fullName>
    </submittedName>
</protein>
<dbReference type="OrthoDB" id="3822696at2"/>
<accession>A0A4Q7J6V2</accession>
<dbReference type="Proteomes" id="UP000292003">
    <property type="component" value="Unassembled WGS sequence"/>
</dbReference>
<proteinExistence type="predicted"/>
<reference evidence="1 2" key="1">
    <citation type="submission" date="2019-02" db="EMBL/GenBank/DDBJ databases">
        <title>Draft genome sequence of Amycolatopsis sp. 8-3EHSu isolated from roots of Suaeda maritima.</title>
        <authorList>
            <person name="Duangmal K."/>
            <person name="Chantavorakit T."/>
        </authorList>
    </citation>
    <scope>NUCLEOTIDE SEQUENCE [LARGE SCALE GENOMIC DNA]</scope>
    <source>
        <strain evidence="1 2">8-3EHSu</strain>
    </source>
</reference>
<dbReference type="RefSeq" id="WP_130475634.1">
    <property type="nucleotide sequence ID" value="NZ_SFCC01000006.1"/>
</dbReference>
<keyword evidence="2" id="KW-1185">Reference proteome</keyword>
<gene>
    <name evidence="1" type="ORF">EWH70_13080</name>
</gene>
<sequence>MPEKYGTHEKAALFILTLENREVPNPELTKDYGVDLRPAGRDKLIGAGLLNTWKENRRLVHRVTEAGIAWCDSELDKLETPQRQGPLARVMFELLRRMVPVLRQHGVRLADLVAPADLEALIRGAYHELSVGPQDWVRLAKVRSKLDGADRGEVDEVLLSMTRTGLVHLAPISNRKTLTEADHAAAIRIGSEDKHLLAIEES</sequence>
<name>A0A4Q7J6V2_9PSEU</name>
<dbReference type="AlphaFoldDB" id="A0A4Q7J6V2"/>
<organism evidence="1 2">
    <name type="scientific">Amycolatopsis suaedae</name>
    <dbReference type="NCBI Taxonomy" id="2510978"/>
    <lineage>
        <taxon>Bacteria</taxon>
        <taxon>Bacillati</taxon>
        <taxon>Actinomycetota</taxon>
        <taxon>Actinomycetes</taxon>
        <taxon>Pseudonocardiales</taxon>
        <taxon>Pseudonocardiaceae</taxon>
        <taxon>Amycolatopsis</taxon>
    </lineage>
</organism>